<dbReference type="GO" id="GO:0005524">
    <property type="term" value="F:ATP binding"/>
    <property type="evidence" value="ECO:0007669"/>
    <property type="project" value="UniProtKB-KW"/>
</dbReference>
<evidence type="ECO:0000256" key="1">
    <source>
        <dbReference type="ARBA" id="ARBA00006914"/>
    </source>
</evidence>
<comment type="similarity">
    <text evidence="1">Belongs to the AAA ATPase family.</text>
</comment>
<dbReference type="Gene3D" id="1.10.8.60">
    <property type="match status" value="1"/>
</dbReference>
<dbReference type="EMBL" id="CP002831">
    <property type="protein sequence ID" value="AFC24548.1"/>
    <property type="molecule type" value="Genomic_DNA"/>
</dbReference>
<dbReference type="InterPro" id="IPR003593">
    <property type="entry name" value="AAA+_ATPase"/>
</dbReference>
<dbReference type="SMART" id="SM00382">
    <property type="entry name" value="AAA"/>
    <property type="match status" value="1"/>
</dbReference>
<dbReference type="Gene3D" id="3.40.50.300">
    <property type="entry name" value="P-loop containing nucleotide triphosphate hydrolases"/>
    <property type="match status" value="1"/>
</dbReference>
<dbReference type="SUPFAM" id="SSF52540">
    <property type="entry name" value="P-loop containing nucleoside triphosphate hydrolases"/>
    <property type="match status" value="1"/>
</dbReference>
<evidence type="ECO:0000256" key="2">
    <source>
        <dbReference type="ARBA" id="ARBA00022741"/>
    </source>
</evidence>
<dbReference type="InterPro" id="IPR003959">
    <property type="entry name" value="ATPase_AAA_core"/>
</dbReference>
<accession>H6L0L2</accession>
<proteinExistence type="inferred from homology"/>
<sequence length="462" mass="53209">MCFLGVLKQKNMMHQRMRNNAKTLSRELNWLKSVLKLRYKISIESQRPNQDIYEILPPDISQDNSVYAQCIRHFAMSSDERLVLILSLCPHIRPEILDLFFTKNKSYERIYTQFGGLVGKRHSGFLPTGETAAFIIAGNNVAKRIEVLELFRPSHYFSKLGILKLDLQKGQYREPVLSNPLEISEEYLMRLTSGQPYKPDFSTTFPAKLLSTRLDWADLVLDPHVLAEVSEITAWLEHEDKIMNDWGLKKLLKRGYRALFYGPPGTGKTLTACLLGKSMGLDVYRVDLSQVVSKYIGETEKNMANIFDQAENKNWILFFDEADALFGKRTNASDSKDRHANQEVAYLLQRVEDYSGVIILATNLKANMDIAFTRRFQSMIYFPTPNYEQRLRLWRNSFEGLQLEDDVDFHQLANDHKIAGGSIINILRYCSLSALSRGQDKIAMEDIEEGLRKELRKEGKTL</sequence>
<dbReference type="KEGG" id="sgn:SGRA_1813"/>
<evidence type="ECO:0000313" key="5">
    <source>
        <dbReference type="EMBL" id="AFC24548.1"/>
    </source>
</evidence>
<keyword evidence="3" id="KW-0067">ATP-binding</keyword>
<organism evidence="5 6">
    <name type="scientific">Saprospira grandis (strain Lewin)</name>
    <dbReference type="NCBI Taxonomy" id="984262"/>
    <lineage>
        <taxon>Bacteria</taxon>
        <taxon>Pseudomonadati</taxon>
        <taxon>Bacteroidota</taxon>
        <taxon>Saprospiria</taxon>
        <taxon>Saprospirales</taxon>
        <taxon>Saprospiraceae</taxon>
        <taxon>Saprospira</taxon>
    </lineage>
</organism>
<name>H6L0L2_SAPGL</name>
<dbReference type="AlphaFoldDB" id="H6L0L2"/>
<dbReference type="GO" id="GO:0016887">
    <property type="term" value="F:ATP hydrolysis activity"/>
    <property type="evidence" value="ECO:0007669"/>
    <property type="project" value="InterPro"/>
</dbReference>
<feature type="domain" description="AAA+ ATPase" evidence="4">
    <location>
        <begin position="254"/>
        <end position="386"/>
    </location>
</feature>
<evidence type="ECO:0000313" key="6">
    <source>
        <dbReference type="Proteomes" id="UP000007519"/>
    </source>
</evidence>
<reference evidence="5 6" key="1">
    <citation type="journal article" date="2012" name="Stand. Genomic Sci.">
        <title>Complete genome sequencing and analysis of Saprospira grandis str. Lewin, a predatory marine bacterium.</title>
        <authorList>
            <person name="Saw J.H."/>
            <person name="Yuryev A."/>
            <person name="Kanbe M."/>
            <person name="Hou S."/>
            <person name="Young A.G."/>
            <person name="Aizawa S."/>
            <person name="Alam M."/>
        </authorList>
    </citation>
    <scope>NUCLEOTIDE SEQUENCE [LARGE SCALE GENOMIC DNA]</scope>
    <source>
        <strain evidence="5 6">Lewin</strain>
    </source>
</reference>
<dbReference type="eggNOG" id="COG0464">
    <property type="taxonomic scope" value="Bacteria"/>
</dbReference>
<protein>
    <submittedName>
        <fullName evidence="5">AAA ATPase central domain protein</fullName>
    </submittedName>
</protein>
<dbReference type="Pfam" id="PF00004">
    <property type="entry name" value="AAA"/>
    <property type="match status" value="1"/>
</dbReference>
<keyword evidence="2" id="KW-0547">Nucleotide-binding</keyword>
<keyword evidence="6" id="KW-1185">Reference proteome</keyword>
<gene>
    <name evidence="5" type="ordered locus">SGRA_1813</name>
</gene>
<dbReference type="Proteomes" id="UP000007519">
    <property type="component" value="Chromosome"/>
</dbReference>
<dbReference type="PANTHER" id="PTHR23073">
    <property type="entry name" value="26S PROTEASOME REGULATORY SUBUNIT"/>
    <property type="match status" value="1"/>
</dbReference>
<evidence type="ECO:0000259" key="4">
    <source>
        <dbReference type="SMART" id="SM00382"/>
    </source>
</evidence>
<dbReference type="STRING" id="984262.SGRA_1813"/>
<evidence type="ECO:0000256" key="3">
    <source>
        <dbReference type="ARBA" id="ARBA00022840"/>
    </source>
</evidence>
<dbReference type="InterPro" id="IPR027417">
    <property type="entry name" value="P-loop_NTPase"/>
</dbReference>
<dbReference type="HOGENOM" id="CLU_612364_0_0_10"/>
<dbReference type="InterPro" id="IPR050221">
    <property type="entry name" value="26S_Proteasome_ATPase"/>
</dbReference>
<dbReference type="CDD" id="cd19481">
    <property type="entry name" value="RecA-like_protease"/>
    <property type="match status" value="1"/>
</dbReference>